<protein>
    <submittedName>
        <fullName evidence="1">Uncharacterized protein</fullName>
    </submittedName>
</protein>
<dbReference type="PANTHER" id="PTHR45786:SF74">
    <property type="entry name" value="ATP-DEPENDENT DNA HELICASE"/>
    <property type="match status" value="1"/>
</dbReference>
<proteinExistence type="predicted"/>
<dbReference type="STRING" id="1036808.A0A0C2YYW6"/>
<gene>
    <name evidence="1" type="ORF">SCLCIDRAFT_30847</name>
</gene>
<reference evidence="1 2" key="1">
    <citation type="submission" date="2014-04" db="EMBL/GenBank/DDBJ databases">
        <authorList>
            <consortium name="DOE Joint Genome Institute"/>
            <person name="Kuo A."/>
            <person name="Kohler A."/>
            <person name="Nagy L.G."/>
            <person name="Floudas D."/>
            <person name="Copeland A."/>
            <person name="Barry K.W."/>
            <person name="Cichocki N."/>
            <person name="Veneault-Fourrey C."/>
            <person name="LaButti K."/>
            <person name="Lindquist E.A."/>
            <person name="Lipzen A."/>
            <person name="Lundell T."/>
            <person name="Morin E."/>
            <person name="Murat C."/>
            <person name="Sun H."/>
            <person name="Tunlid A."/>
            <person name="Henrissat B."/>
            <person name="Grigoriev I.V."/>
            <person name="Hibbett D.S."/>
            <person name="Martin F."/>
            <person name="Nordberg H.P."/>
            <person name="Cantor M.N."/>
            <person name="Hua S.X."/>
        </authorList>
    </citation>
    <scope>NUCLEOTIDE SEQUENCE [LARGE SCALE GENOMIC DNA]</scope>
    <source>
        <strain evidence="1 2">Foug A</strain>
    </source>
</reference>
<dbReference type="AlphaFoldDB" id="A0A0C2YYW6"/>
<dbReference type="OrthoDB" id="2669322at2759"/>
<keyword evidence="2" id="KW-1185">Reference proteome</keyword>
<dbReference type="InParanoid" id="A0A0C2YYW6"/>
<dbReference type="Proteomes" id="UP000053989">
    <property type="component" value="Unassembled WGS sequence"/>
</dbReference>
<accession>A0A0C2YYW6</accession>
<dbReference type="EMBL" id="KN822147">
    <property type="protein sequence ID" value="KIM54798.1"/>
    <property type="molecule type" value="Genomic_DNA"/>
</dbReference>
<name>A0A0C2YYW6_9AGAM</name>
<dbReference type="PANTHER" id="PTHR45786">
    <property type="entry name" value="DNA BINDING PROTEIN-LIKE"/>
    <property type="match status" value="1"/>
</dbReference>
<evidence type="ECO:0000313" key="1">
    <source>
        <dbReference type="EMBL" id="KIM54798.1"/>
    </source>
</evidence>
<evidence type="ECO:0000313" key="2">
    <source>
        <dbReference type="Proteomes" id="UP000053989"/>
    </source>
</evidence>
<organism evidence="1 2">
    <name type="scientific">Scleroderma citrinum Foug A</name>
    <dbReference type="NCBI Taxonomy" id="1036808"/>
    <lineage>
        <taxon>Eukaryota</taxon>
        <taxon>Fungi</taxon>
        <taxon>Dikarya</taxon>
        <taxon>Basidiomycota</taxon>
        <taxon>Agaricomycotina</taxon>
        <taxon>Agaricomycetes</taxon>
        <taxon>Agaricomycetidae</taxon>
        <taxon>Boletales</taxon>
        <taxon>Sclerodermatineae</taxon>
        <taxon>Sclerodermataceae</taxon>
        <taxon>Scleroderma</taxon>
    </lineage>
</organism>
<reference evidence="2" key="2">
    <citation type="submission" date="2015-01" db="EMBL/GenBank/DDBJ databases">
        <title>Evolutionary Origins and Diversification of the Mycorrhizal Mutualists.</title>
        <authorList>
            <consortium name="DOE Joint Genome Institute"/>
            <consortium name="Mycorrhizal Genomics Consortium"/>
            <person name="Kohler A."/>
            <person name="Kuo A."/>
            <person name="Nagy L.G."/>
            <person name="Floudas D."/>
            <person name="Copeland A."/>
            <person name="Barry K.W."/>
            <person name="Cichocki N."/>
            <person name="Veneault-Fourrey C."/>
            <person name="LaButti K."/>
            <person name="Lindquist E.A."/>
            <person name="Lipzen A."/>
            <person name="Lundell T."/>
            <person name="Morin E."/>
            <person name="Murat C."/>
            <person name="Riley R."/>
            <person name="Ohm R."/>
            <person name="Sun H."/>
            <person name="Tunlid A."/>
            <person name="Henrissat B."/>
            <person name="Grigoriev I.V."/>
            <person name="Hibbett D.S."/>
            <person name="Martin F."/>
        </authorList>
    </citation>
    <scope>NUCLEOTIDE SEQUENCE [LARGE SCALE GENOMIC DNA]</scope>
    <source>
        <strain evidence="2">Foug A</strain>
    </source>
</reference>
<dbReference type="HOGENOM" id="CLU_980583_0_0_1"/>
<sequence length="284" mass="32234">MGSLMPAEGRAPSYAQLYIYDPQVATDHRTRRNPQLQRPVLQELHDMLANHHPYVEIYKQAYQVMWEKPAEQHTDVCVQLHFNPGTDGRRYNLPTTDEIAAVILEMVQKQLMSIVKLCSACKVAVYKGSVTFIIPIQLYIMSCCFLEERRDGTLTSLFNQYVPPGQNLSPKFYTMLIVSILDLHKSNQAISFMVEGSFNNMFVMLGLLWNKASLLGSSITKRKFDLNSMVDCKIVSLKTLILISAILGAVLFYHHRIPEAHVICSSCCKTHLQSVVTVKSQICF</sequence>